<dbReference type="Proteomes" id="UP000621560">
    <property type="component" value="Unassembled WGS sequence"/>
</dbReference>
<evidence type="ECO:0000313" key="1">
    <source>
        <dbReference type="EMBL" id="MBD2844114.1"/>
    </source>
</evidence>
<name>A0A927BRA9_9BACL</name>
<comment type="caution">
    <text evidence="1">The sequence shown here is derived from an EMBL/GenBank/DDBJ whole genome shotgun (WGS) entry which is preliminary data.</text>
</comment>
<sequence>MNQLLSSVITLRHFTQPQLVGRWHADGAAWKELSAARMPAGEISRGFYTICDDRFIAVAASSEGPLFVIDKAVYPLRLERAKLDLQQERSYNTFSFQWDGETKLMLTYKRKLYHDGKHWLDDKTRDFFAWIVHGVKQKKFYAYYTQ</sequence>
<protein>
    <submittedName>
        <fullName evidence="1">Uncharacterized protein</fullName>
    </submittedName>
</protein>
<dbReference type="AlphaFoldDB" id="A0A927BRA9"/>
<accession>A0A927BRA9</accession>
<organism evidence="1 2">
    <name type="scientific">Paenibacillus sabuli</name>
    <dbReference type="NCBI Taxonomy" id="2772509"/>
    <lineage>
        <taxon>Bacteria</taxon>
        <taxon>Bacillati</taxon>
        <taxon>Bacillota</taxon>
        <taxon>Bacilli</taxon>
        <taxon>Bacillales</taxon>
        <taxon>Paenibacillaceae</taxon>
        <taxon>Paenibacillus</taxon>
    </lineage>
</organism>
<evidence type="ECO:0000313" key="2">
    <source>
        <dbReference type="Proteomes" id="UP000621560"/>
    </source>
</evidence>
<keyword evidence="2" id="KW-1185">Reference proteome</keyword>
<dbReference type="RefSeq" id="WP_190914474.1">
    <property type="nucleotide sequence ID" value="NZ_JACXIZ010000007.1"/>
</dbReference>
<proteinExistence type="predicted"/>
<reference evidence="1" key="1">
    <citation type="submission" date="2020-09" db="EMBL/GenBank/DDBJ databases">
        <title>A novel bacterium of genus Paenibacillus, isolated from South China Sea.</title>
        <authorList>
            <person name="Huang H."/>
            <person name="Mo K."/>
            <person name="Hu Y."/>
        </authorList>
    </citation>
    <scope>NUCLEOTIDE SEQUENCE</scope>
    <source>
        <strain evidence="1">IB182496</strain>
    </source>
</reference>
<gene>
    <name evidence="1" type="ORF">IDH44_02855</name>
</gene>
<dbReference type="EMBL" id="JACXIZ010000007">
    <property type="protein sequence ID" value="MBD2844114.1"/>
    <property type="molecule type" value="Genomic_DNA"/>
</dbReference>